<evidence type="ECO:0000256" key="5">
    <source>
        <dbReference type="RuleBase" id="RU364023"/>
    </source>
</evidence>
<comment type="similarity">
    <text evidence="5">Belongs to the TRAFAC class YlqF/YawG GTPase family. NOG2 subfamily.</text>
</comment>
<organism evidence="8 9">
    <name type="scientific">Aduncisulcus paluster</name>
    <dbReference type="NCBI Taxonomy" id="2918883"/>
    <lineage>
        <taxon>Eukaryota</taxon>
        <taxon>Metamonada</taxon>
        <taxon>Carpediemonas-like organisms</taxon>
        <taxon>Aduncisulcus</taxon>
    </lineage>
</organism>
<keyword evidence="4 5" id="KW-0539">Nucleus</keyword>
<evidence type="ECO:0000256" key="3">
    <source>
        <dbReference type="ARBA" id="ARBA00023134"/>
    </source>
</evidence>
<evidence type="ECO:0000313" key="9">
    <source>
        <dbReference type="Proteomes" id="UP001057375"/>
    </source>
</evidence>
<comment type="caution">
    <text evidence="8">The sequence shown here is derived from an EMBL/GenBank/DDBJ whole genome shotgun (WGS) entry which is preliminary data.</text>
</comment>
<dbReference type="InterPro" id="IPR050755">
    <property type="entry name" value="TRAFAC_YlqF/YawG_RiboMat"/>
</dbReference>
<evidence type="ECO:0000256" key="1">
    <source>
        <dbReference type="ARBA" id="ARBA00004604"/>
    </source>
</evidence>
<dbReference type="EMBL" id="BQXS01011228">
    <property type="protein sequence ID" value="GKT36452.1"/>
    <property type="molecule type" value="Genomic_DNA"/>
</dbReference>
<proteinExistence type="inferred from homology"/>
<comment type="function">
    <text evidence="5">GTPase that associates with pre-60S ribosomal subunits in the nucleolus and is required for their nuclear export and maturation.</text>
</comment>
<name>A0ABQ5KVH2_9EUKA</name>
<dbReference type="Pfam" id="PF01926">
    <property type="entry name" value="MMR_HSR1"/>
    <property type="match status" value="1"/>
</dbReference>
<dbReference type="Proteomes" id="UP001057375">
    <property type="component" value="Unassembled WGS sequence"/>
</dbReference>
<protein>
    <recommendedName>
        <fullName evidence="5">Nucleolar GTP-binding protein 2</fullName>
    </recommendedName>
</protein>
<evidence type="ECO:0000256" key="6">
    <source>
        <dbReference type="SAM" id="MobiDB-lite"/>
    </source>
</evidence>
<keyword evidence="3 5" id="KW-0342">GTP-binding</keyword>
<feature type="non-terminal residue" evidence="8">
    <location>
        <position position="574"/>
    </location>
</feature>
<evidence type="ECO:0000259" key="7">
    <source>
        <dbReference type="PROSITE" id="PS51721"/>
    </source>
</evidence>
<dbReference type="PROSITE" id="PS51721">
    <property type="entry name" value="G_CP"/>
    <property type="match status" value="1"/>
</dbReference>
<sequence length="574" mass="65237">MLRRPITQVLAVMKCEKKGYCPRSKSTEKRVKMYRSRIHHTKDGKLIGGEFYSSTADSDGRIAPNRKYFGNSRVLGQKQLETFRQTVQSEQENPQVFLVNRKSLPTALLKETQYEGKKSHILDVEGYETIISGGKIKRKKPNLAHGSLEELMAEADDHASKYDPEKDEARLDVNRADHSDKLRRAVVPHLERAQTARVYSEMYKVIDSSDVVVQVLDARDPLGTRSKVLESYMKKDDHLHRHLIFVLNKADLIPVWATARWIRILSKEYPTIAFHASETNPFGKGALIALLRQFSRFHRDRKHVSVGFVGYPNVGKSSVINCLKNKKVCKVAPIPGETKIWQYITLTKRLYLIDCPGVVYPDKGTTPTDLILRGVLRVENLQAPDEFIDAMIARSRPAYINRTYGLRPDSNPLHKWKDGTELVEVIGRKYGKLMKGNEVDAFTVSVMLLREFLRGRIPWFIPPPEETEEEKQLSLERRRQALLRKIGMSDADVGETGSSSATAGEGKKKSGQDGEEEGDEGEEEEELDDETKMLLGKGKDKKFMFVTPSQKFGGIRVKNSFSEDRASEIEIDEE</sequence>
<keyword evidence="9" id="KW-1185">Reference proteome</keyword>
<dbReference type="Gene3D" id="3.40.50.300">
    <property type="entry name" value="P-loop containing nucleotide triphosphate hydrolases"/>
    <property type="match status" value="1"/>
</dbReference>
<keyword evidence="2 5" id="KW-0547">Nucleotide-binding</keyword>
<dbReference type="InterPro" id="IPR027417">
    <property type="entry name" value="P-loop_NTPase"/>
</dbReference>
<feature type="compositionally biased region" description="Acidic residues" evidence="6">
    <location>
        <begin position="513"/>
        <end position="529"/>
    </location>
</feature>
<evidence type="ECO:0000256" key="4">
    <source>
        <dbReference type="ARBA" id="ARBA00023242"/>
    </source>
</evidence>
<dbReference type="InterPro" id="IPR024929">
    <property type="entry name" value="GNL2_CP_dom"/>
</dbReference>
<evidence type="ECO:0000256" key="2">
    <source>
        <dbReference type="ARBA" id="ARBA00022741"/>
    </source>
</evidence>
<reference evidence="8" key="1">
    <citation type="submission" date="2022-03" db="EMBL/GenBank/DDBJ databases">
        <title>Draft genome sequence of Aduncisulcus paluster, a free-living microaerophilic Fornicata.</title>
        <authorList>
            <person name="Yuyama I."/>
            <person name="Kume K."/>
            <person name="Tamura T."/>
            <person name="Inagaki Y."/>
            <person name="Hashimoto T."/>
        </authorList>
    </citation>
    <scope>NUCLEOTIDE SEQUENCE</scope>
    <source>
        <strain evidence="8">NY0171</strain>
    </source>
</reference>
<dbReference type="InterPro" id="IPR012971">
    <property type="entry name" value="NOG2_N_dom"/>
</dbReference>
<dbReference type="CDD" id="cd01858">
    <property type="entry name" value="NGP_1"/>
    <property type="match status" value="1"/>
</dbReference>
<dbReference type="PANTHER" id="PTHR11089:SF9">
    <property type="entry name" value="NUCLEOLAR GTP-BINDING PROTEIN 2"/>
    <property type="match status" value="1"/>
</dbReference>
<dbReference type="PANTHER" id="PTHR11089">
    <property type="entry name" value="GTP-BINDING PROTEIN-RELATED"/>
    <property type="match status" value="1"/>
</dbReference>
<feature type="region of interest" description="Disordered" evidence="6">
    <location>
        <begin position="554"/>
        <end position="574"/>
    </location>
</feature>
<dbReference type="Pfam" id="PF08153">
    <property type="entry name" value="NGP1NT"/>
    <property type="match status" value="1"/>
</dbReference>
<dbReference type="InterPro" id="IPR030378">
    <property type="entry name" value="G_CP_dom"/>
</dbReference>
<gene>
    <name evidence="8" type="ORF">ADUPG1_009418</name>
</gene>
<comment type="subcellular location">
    <subcellularLocation>
        <location evidence="1 5">Nucleus</location>
        <location evidence="1 5">Nucleolus</location>
    </subcellularLocation>
</comment>
<dbReference type="Gene3D" id="1.10.1580.10">
    <property type="match status" value="1"/>
</dbReference>
<feature type="region of interest" description="Disordered" evidence="6">
    <location>
        <begin position="486"/>
        <end position="539"/>
    </location>
</feature>
<feature type="domain" description="CP-type G" evidence="7">
    <location>
        <begin position="199"/>
        <end position="361"/>
    </location>
</feature>
<accession>A0ABQ5KVH2</accession>
<evidence type="ECO:0000313" key="8">
    <source>
        <dbReference type="EMBL" id="GKT36452.1"/>
    </source>
</evidence>
<dbReference type="InterPro" id="IPR006073">
    <property type="entry name" value="GTP-bd"/>
</dbReference>
<dbReference type="InterPro" id="IPR023179">
    <property type="entry name" value="GTP-bd_ortho_bundle_sf"/>
</dbReference>
<dbReference type="SUPFAM" id="SSF52540">
    <property type="entry name" value="P-loop containing nucleoside triphosphate hydrolases"/>
    <property type="match status" value="2"/>
</dbReference>